<reference evidence="2 3" key="1">
    <citation type="journal article" date="2014" name="Mol. Ecol.">
        <title>Evolution of Synechococcus.</title>
        <authorList>
            <person name="Dvorak P."/>
            <person name="Casamatta D."/>
            <person name="Hasler P."/>
            <person name="Poulickova A."/>
            <person name="Ondrej V."/>
            <person name="Sanges R."/>
        </authorList>
    </citation>
    <scope>NUCLEOTIDE SEQUENCE [LARGE SCALE GENOMIC DNA]</scope>
    <source>
        <strain evidence="2 3">CAUP A 1101</strain>
    </source>
</reference>
<dbReference type="Proteomes" id="UP000030170">
    <property type="component" value="Unassembled WGS sequence"/>
</dbReference>
<dbReference type="RefSeq" id="WP_036530604.1">
    <property type="nucleotide sequence ID" value="NZ_JJML01000002.1"/>
</dbReference>
<feature type="transmembrane region" description="Helical" evidence="1">
    <location>
        <begin position="66"/>
        <end position="90"/>
    </location>
</feature>
<gene>
    <name evidence="2" type="ORF">DO97_06385</name>
</gene>
<comment type="caution">
    <text evidence="2">The sequence shown here is derived from an EMBL/GenBank/DDBJ whole genome shotgun (WGS) entry which is preliminary data.</text>
</comment>
<dbReference type="EMBL" id="JJML01000002">
    <property type="protein sequence ID" value="KGF73956.1"/>
    <property type="molecule type" value="Genomic_DNA"/>
</dbReference>
<keyword evidence="1" id="KW-1133">Transmembrane helix</keyword>
<accession>A0A098TNW8</accession>
<name>A0A098TNW8_9CYAN</name>
<keyword evidence="3" id="KW-1185">Reference proteome</keyword>
<proteinExistence type="predicted"/>
<dbReference type="STRING" id="1497020.DO97_06385"/>
<feature type="transmembrane region" description="Helical" evidence="1">
    <location>
        <begin position="42"/>
        <end position="60"/>
    </location>
</feature>
<dbReference type="OrthoDB" id="6292147at2"/>
<evidence type="ECO:0000256" key="1">
    <source>
        <dbReference type="SAM" id="Phobius"/>
    </source>
</evidence>
<keyword evidence="1" id="KW-0812">Transmembrane</keyword>
<sequence length="98" mass="10939">MKKLTCPSCKKNISFWNFAKAPTPFHLKCDHCHTELKLENHAGVILGIAIAFALITGLLISTFNIFNFFVILLSVAASFEVILFILISAFEIKLIAKK</sequence>
<dbReference type="AlphaFoldDB" id="A0A098TNW8"/>
<evidence type="ECO:0000313" key="3">
    <source>
        <dbReference type="Proteomes" id="UP000030170"/>
    </source>
</evidence>
<organism evidence="2 3">
    <name type="scientific">Neosynechococcus sphagnicola sy1</name>
    <dbReference type="NCBI Taxonomy" id="1497020"/>
    <lineage>
        <taxon>Bacteria</taxon>
        <taxon>Bacillati</taxon>
        <taxon>Cyanobacteriota</taxon>
        <taxon>Cyanophyceae</taxon>
        <taxon>Neosynechococcales</taxon>
        <taxon>Neosynechococcaceae</taxon>
        <taxon>Neosynechococcus</taxon>
    </lineage>
</organism>
<protein>
    <recommendedName>
        <fullName evidence="4">Cxxc_20_cxxc protein</fullName>
    </recommendedName>
</protein>
<evidence type="ECO:0008006" key="4">
    <source>
        <dbReference type="Google" id="ProtNLM"/>
    </source>
</evidence>
<evidence type="ECO:0000313" key="2">
    <source>
        <dbReference type="EMBL" id="KGF73956.1"/>
    </source>
</evidence>
<keyword evidence="1" id="KW-0472">Membrane</keyword>